<keyword evidence="1" id="KW-0812">Transmembrane</keyword>
<organism evidence="2 3">
    <name type="scientific">Formosimonas limnophila</name>
    <dbReference type="NCBI Taxonomy" id="1384487"/>
    <lineage>
        <taxon>Bacteria</taxon>
        <taxon>Pseudomonadati</taxon>
        <taxon>Pseudomonadota</taxon>
        <taxon>Betaproteobacteria</taxon>
        <taxon>Burkholderiales</taxon>
        <taxon>Burkholderiaceae</taxon>
        <taxon>Formosimonas</taxon>
    </lineage>
</organism>
<proteinExistence type="predicted"/>
<reference evidence="2" key="1">
    <citation type="journal article" date="2014" name="Int. J. Syst. Evol. Microbiol.">
        <title>Complete genome sequence of Corynebacterium casei LMG S-19264T (=DSM 44701T), isolated from a smear-ripened cheese.</title>
        <authorList>
            <consortium name="US DOE Joint Genome Institute (JGI-PGF)"/>
            <person name="Walter F."/>
            <person name="Albersmeier A."/>
            <person name="Kalinowski J."/>
            <person name="Ruckert C."/>
        </authorList>
    </citation>
    <scope>NUCLEOTIDE SEQUENCE</scope>
    <source>
        <strain evidence="2">KCTC 32501</strain>
    </source>
</reference>
<name>A0A8J3CP64_9BURK</name>
<keyword evidence="1" id="KW-1133">Transmembrane helix</keyword>
<protein>
    <submittedName>
        <fullName evidence="2">Uncharacterized protein</fullName>
    </submittedName>
</protein>
<evidence type="ECO:0000256" key="1">
    <source>
        <dbReference type="SAM" id="Phobius"/>
    </source>
</evidence>
<comment type="caution">
    <text evidence="2">The sequence shown here is derived from an EMBL/GenBank/DDBJ whole genome shotgun (WGS) entry which is preliminary data.</text>
</comment>
<gene>
    <name evidence="2" type="ORF">GCM10009007_20510</name>
</gene>
<keyword evidence="3" id="KW-1185">Reference proteome</keyword>
<evidence type="ECO:0000313" key="3">
    <source>
        <dbReference type="Proteomes" id="UP000614287"/>
    </source>
</evidence>
<feature type="transmembrane region" description="Helical" evidence="1">
    <location>
        <begin position="210"/>
        <end position="230"/>
    </location>
</feature>
<feature type="transmembrane region" description="Helical" evidence="1">
    <location>
        <begin position="82"/>
        <end position="107"/>
    </location>
</feature>
<dbReference type="EMBL" id="BMZG01000015">
    <property type="protein sequence ID" value="GHA79427.1"/>
    <property type="molecule type" value="Genomic_DNA"/>
</dbReference>
<evidence type="ECO:0000313" key="2">
    <source>
        <dbReference type="EMBL" id="GHA79427.1"/>
    </source>
</evidence>
<dbReference type="AlphaFoldDB" id="A0A8J3CP64"/>
<feature type="transmembrane region" description="Helical" evidence="1">
    <location>
        <begin position="42"/>
        <end position="62"/>
    </location>
</feature>
<keyword evidence="1" id="KW-0472">Membrane</keyword>
<sequence length="266" mass="30901">MTHNTLTEILEKIECYTCNSRYKLIRHLPAENKGEKVLRLLFSWKGFIALWLLGMVLLFWWVSYEIADFWAQFVRESWRFRFILFFIFTLLSTGFTILFQAIIGLLGKEFTAKKLLREGFTYLQKDSRDFLVLQRFLASKALPDLQCAHIFFANSPPFSVFAMPLKKAVAWVFSFFATTTAVFTFLLKAGESQSLLKQLESMIMASKMEAFLALEIVVLTFLLVAVYYMTTANWYEQKNKRVIALLALLIDQKQHDESKGQRAKGS</sequence>
<dbReference type="Proteomes" id="UP000614287">
    <property type="component" value="Unassembled WGS sequence"/>
</dbReference>
<accession>A0A8J3CP64</accession>
<reference evidence="2" key="2">
    <citation type="submission" date="2020-09" db="EMBL/GenBank/DDBJ databases">
        <authorList>
            <person name="Sun Q."/>
            <person name="Kim S."/>
        </authorList>
    </citation>
    <scope>NUCLEOTIDE SEQUENCE</scope>
    <source>
        <strain evidence="2">KCTC 32501</strain>
    </source>
</reference>
<dbReference type="RefSeq" id="WP_189493878.1">
    <property type="nucleotide sequence ID" value="NZ_BMZG01000015.1"/>
</dbReference>
<feature type="transmembrane region" description="Helical" evidence="1">
    <location>
        <begin position="168"/>
        <end position="190"/>
    </location>
</feature>